<protein>
    <submittedName>
        <fullName evidence="2">Uncharacterized protein</fullName>
    </submittedName>
</protein>
<feature type="region of interest" description="Disordered" evidence="1">
    <location>
        <begin position="31"/>
        <end position="56"/>
    </location>
</feature>
<evidence type="ECO:0000313" key="2">
    <source>
        <dbReference type="EMBL" id="KAK7478282.1"/>
    </source>
</evidence>
<dbReference type="EMBL" id="JACVVK020000329">
    <property type="protein sequence ID" value="KAK7478282.1"/>
    <property type="molecule type" value="Genomic_DNA"/>
</dbReference>
<reference evidence="2 3" key="1">
    <citation type="journal article" date="2023" name="Sci. Data">
        <title>Genome assembly of the Korean intertidal mud-creeper Batillaria attramentaria.</title>
        <authorList>
            <person name="Patra A.K."/>
            <person name="Ho P.T."/>
            <person name="Jun S."/>
            <person name="Lee S.J."/>
            <person name="Kim Y."/>
            <person name="Won Y.J."/>
        </authorList>
    </citation>
    <scope>NUCLEOTIDE SEQUENCE [LARGE SCALE GENOMIC DNA]</scope>
    <source>
        <strain evidence="2">Wonlab-2016</strain>
    </source>
</reference>
<keyword evidence="3" id="KW-1185">Reference proteome</keyword>
<name>A0ABD0JTC7_9CAEN</name>
<organism evidence="2 3">
    <name type="scientific">Batillaria attramentaria</name>
    <dbReference type="NCBI Taxonomy" id="370345"/>
    <lineage>
        <taxon>Eukaryota</taxon>
        <taxon>Metazoa</taxon>
        <taxon>Spiralia</taxon>
        <taxon>Lophotrochozoa</taxon>
        <taxon>Mollusca</taxon>
        <taxon>Gastropoda</taxon>
        <taxon>Caenogastropoda</taxon>
        <taxon>Sorbeoconcha</taxon>
        <taxon>Cerithioidea</taxon>
        <taxon>Batillariidae</taxon>
        <taxon>Batillaria</taxon>
    </lineage>
</organism>
<dbReference type="Proteomes" id="UP001519460">
    <property type="component" value="Unassembled WGS sequence"/>
</dbReference>
<gene>
    <name evidence="2" type="ORF">BaRGS_00030434</name>
</gene>
<feature type="compositionally biased region" description="Low complexity" evidence="1">
    <location>
        <begin position="31"/>
        <end position="49"/>
    </location>
</feature>
<evidence type="ECO:0000256" key="1">
    <source>
        <dbReference type="SAM" id="MobiDB-lite"/>
    </source>
</evidence>
<evidence type="ECO:0000313" key="3">
    <source>
        <dbReference type="Proteomes" id="UP001519460"/>
    </source>
</evidence>
<proteinExistence type="predicted"/>
<accession>A0ABD0JTC7</accession>
<dbReference type="AlphaFoldDB" id="A0ABD0JTC7"/>
<sequence>MDVSAAPGFSNMFGGKLPFVWHLLVCRFKGSASRSASQSSSLGNQSVGQSRDRERCASVLQPVQPRSVLRKARKVYLLGALNSPPF</sequence>
<comment type="caution">
    <text evidence="2">The sequence shown here is derived from an EMBL/GenBank/DDBJ whole genome shotgun (WGS) entry which is preliminary data.</text>
</comment>